<organism evidence="3 7">
    <name type="scientific">Campylobacter coli</name>
    <dbReference type="NCBI Taxonomy" id="195"/>
    <lineage>
        <taxon>Bacteria</taxon>
        <taxon>Pseudomonadati</taxon>
        <taxon>Campylobacterota</taxon>
        <taxon>Epsilonproteobacteria</taxon>
        <taxon>Campylobacterales</taxon>
        <taxon>Campylobacteraceae</taxon>
        <taxon>Campylobacter</taxon>
    </lineage>
</organism>
<keyword evidence="1" id="KW-1133">Transmembrane helix</keyword>
<reference evidence="3 7" key="2">
    <citation type="submission" date="2018-06" db="EMBL/GenBank/DDBJ databases">
        <authorList>
            <consortium name="NARMS: The National Antimicrobial Resistance Monitoring System"/>
        </authorList>
    </citation>
    <scope>NUCLEOTIDE SEQUENCE [LARGE SCALE GENOMIC DNA]</scope>
    <source>
        <strain evidence="4 5">CVM N17C548</strain>
        <strain evidence="3 7">FSIS11807978</strain>
    </source>
</reference>
<name>A0A0Q2RL14_CAMCO</name>
<feature type="transmembrane region" description="Helical" evidence="1">
    <location>
        <begin position="21"/>
        <end position="47"/>
    </location>
</feature>
<comment type="caution">
    <text evidence="3">The sequence shown here is derived from an EMBL/GenBank/DDBJ whole genome shotgun (WGS) entry which is preliminary data.</text>
</comment>
<accession>A0A0Q2RL14</accession>
<protein>
    <recommendedName>
        <fullName evidence="8">DUF996 domain-containing protein</fullName>
    </recommendedName>
</protein>
<sequence length="100" mass="11329">MQNLHEILLQKKIKEIRFKAIASIVCGFLGIIPYLGFLFALASWILFFILLYDLKIYGGAKNLFKNLFIAAGIGFFGILISTSSLFVILEPRTQLQPDLF</sequence>
<evidence type="ECO:0008006" key="8">
    <source>
        <dbReference type="Google" id="ProtNLM"/>
    </source>
</evidence>
<dbReference type="RefSeq" id="WP_002779493.1">
    <property type="nucleotide sequence ID" value="NZ_AANOQZ020000005.1"/>
</dbReference>
<evidence type="ECO:0000313" key="2">
    <source>
        <dbReference type="EMBL" id="EAK1510465.1"/>
    </source>
</evidence>
<feature type="transmembrane region" description="Helical" evidence="1">
    <location>
        <begin position="67"/>
        <end position="89"/>
    </location>
</feature>
<dbReference type="Proteomes" id="UP000352088">
    <property type="component" value="Unassembled WGS sequence"/>
</dbReference>
<evidence type="ECO:0000256" key="1">
    <source>
        <dbReference type="SAM" id="Phobius"/>
    </source>
</evidence>
<keyword evidence="1" id="KW-0812">Transmembrane</keyword>
<evidence type="ECO:0000313" key="4">
    <source>
        <dbReference type="EMBL" id="EAL6850541.1"/>
    </source>
</evidence>
<dbReference type="OrthoDB" id="5352900at2"/>
<dbReference type="EMBL" id="AACQHW010000003">
    <property type="protein sequence ID" value="EAL6850541.1"/>
    <property type="molecule type" value="Genomic_DNA"/>
</dbReference>
<evidence type="ECO:0000313" key="6">
    <source>
        <dbReference type="Proteomes" id="UP000361993"/>
    </source>
</evidence>
<reference evidence="2 6" key="1">
    <citation type="submission" date="2018-05" db="EMBL/GenBank/DDBJ databases">
        <authorList>
            <consortium name="GenomeTrakr network: Whole genome sequencing for foodborne pathogen traceback"/>
        </authorList>
    </citation>
    <scope>NUCLEOTIDE SEQUENCE [LARGE SCALE GENOMIC DNA]</scope>
    <source>
        <strain evidence="2 6">NC_C6016</strain>
    </source>
</reference>
<dbReference type="EMBL" id="AACDUL010000030">
    <property type="protein sequence ID" value="EAK1510465.1"/>
    <property type="molecule type" value="Genomic_DNA"/>
</dbReference>
<evidence type="ECO:0000313" key="5">
    <source>
        <dbReference type="Proteomes" id="UP000352088"/>
    </source>
</evidence>
<dbReference type="GeneID" id="66543519"/>
<evidence type="ECO:0000313" key="3">
    <source>
        <dbReference type="EMBL" id="EAK4357750.1"/>
    </source>
</evidence>
<keyword evidence="1" id="KW-0472">Membrane</keyword>
<evidence type="ECO:0000313" key="7">
    <source>
        <dbReference type="Proteomes" id="UP000365807"/>
    </source>
</evidence>
<gene>
    <name evidence="3" type="ORF">C6T04_02240</name>
    <name evidence="2" type="ORF">CJD00_09470</name>
    <name evidence="4" type="ORF">DSX26_03555</name>
</gene>
<dbReference type="KEGG" id="ccoo:ATE51_00524"/>
<dbReference type="EMBL" id="AACGFG010000002">
    <property type="protein sequence ID" value="EAK4357750.1"/>
    <property type="molecule type" value="Genomic_DNA"/>
</dbReference>
<dbReference type="AlphaFoldDB" id="A0A0Q2RL14"/>
<dbReference type="Proteomes" id="UP000361993">
    <property type="component" value="Unassembled WGS sequence"/>
</dbReference>
<dbReference type="Proteomes" id="UP000365807">
    <property type="component" value="Unassembled WGS sequence"/>
</dbReference>
<proteinExistence type="predicted"/>